<feature type="compositionally biased region" description="Polar residues" evidence="1">
    <location>
        <begin position="45"/>
        <end position="68"/>
    </location>
</feature>
<name>A0A5B7IG10_PORTR</name>
<feature type="compositionally biased region" description="Low complexity" evidence="1">
    <location>
        <begin position="83"/>
        <end position="96"/>
    </location>
</feature>
<feature type="region of interest" description="Disordered" evidence="1">
    <location>
        <begin position="40"/>
        <end position="96"/>
    </location>
</feature>
<dbReference type="AlphaFoldDB" id="A0A5B7IG10"/>
<accession>A0A5B7IG10</accession>
<keyword evidence="3" id="KW-1185">Reference proteome</keyword>
<organism evidence="2 3">
    <name type="scientific">Portunus trituberculatus</name>
    <name type="common">Swimming crab</name>
    <name type="synonym">Neptunus trituberculatus</name>
    <dbReference type="NCBI Taxonomy" id="210409"/>
    <lineage>
        <taxon>Eukaryota</taxon>
        <taxon>Metazoa</taxon>
        <taxon>Ecdysozoa</taxon>
        <taxon>Arthropoda</taxon>
        <taxon>Crustacea</taxon>
        <taxon>Multicrustacea</taxon>
        <taxon>Malacostraca</taxon>
        <taxon>Eumalacostraca</taxon>
        <taxon>Eucarida</taxon>
        <taxon>Decapoda</taxon>
        <taxon>Pleocyemata</taxon>
        <taxon>Brachyura</taxon>
        <taxon>Eubrachyura</taxon>
        <taxon>Portunoidea</taxon>
        <taxon>Portunidae</taxon>
        <taxon>Portuninae</taxon>
        <taxon>Portunus</taxon>
    </lineage>
</organism>
<evidence type="ECO:0000313" key="3">
    <source>
        <dbReference type="Proteomes" id="UP000324222"/>
    </source>
</evidence>
<dbReference type="EMBL" id="VSRR010055039">
    <property type="protein sequence ID" value="MPC80799.1"/>
    <property type="molecule type" value="Genomic_DNA"/>
</dbReference>
<dbReference type="Proteomes" id="UP000324222">
    <property type="component" value="Unassembled WGS sequence"/>
</dbReference>
<feature type="compositionally biased region" description="Basic residues" evidence="1">
    <location>
        <begin position="70"/>
        <end position="82"/>
    </location>
</feature>
<protein>
    <submittedName>
        <fullName evidence="2">Uncharacterized protein</fullName>
    </submittedName>
</protein>
<reference evidence="2 3" key="1">
    <citation type="submission" date="2019-05" db="EMBL/GenBank/DDBJ databases">
        <title>Another draft genome of Portunus trituberculatus and its Hox gene families provides insights of decapod evolution.</title>
        <authorList>
            <person name="Jeong J.-H."/>
            <person name="Song I."/>
            <person name="Kim S."/>
            <person name="Choi T."/>
            <person name="Kim D."/>
            <person name="Ryu S."/>
            <person name="Kim W."/>
        </authorList>
    </citation>
    <scope>NUCLEOTIDE SEQUENCE [LARGE SCALE GENOMIC DNA]</scope>
    <source>
        <tissue evidence="2">Muscle</tissue>
    </source>
</reference>
<evidence type="ECO:0000313" key="2">
    <source>
        <dbReference type="EMBL" id="MPC80799.1"/>
    </source>
</evidence>
<evidence type="ECO:0000256" key="1">
    <source>
        <dbReference type="SAM" id="MobiDB-lite"/>
    </source>
</evidence>
<comment type="caution">
    <text evidence="2">The sequence shown here is derived from an EMBL/GenBank/DDBJ whole genome shotgun (WGS) entry which is preliminary data.</text>
</comment>
<sequence>MKTCHGTEGVNRKKTTTPHHQLNRNYQQLTILPPLHFTKQEPQHHSNTLTQNTTRVVPNLEHNTTPSTPLRHHNTIKNRNHHNTPSQNTTNSSNNK</sequence>
<proteinExistence type="predicted"/>
<gene>
    <name evidence="2" type="ORF">E2C01_075392</name>
</gene>